<organism evidence="4">
    <name type="scientific">marine sediment metagenome</name>
    <dbReference type="NCBI Taxonomy" id="412755"/>
    <lineage>
        <taxon>unclassified sequences</taxon>
        <taxon>metagenomes</taxon>
        <taxon>ecological metagenomes</taxon>
    </lineage>
</organism>
<protein>
    <submittedName>
        <fullName evidence="4">Uncharacterized protein</fullName>
    </submittedName>
</protein>
<evidence type="ECO:0000313" key="4">
    <source>
        <dbReference type="EMBL" id="GAF93887.1"/>
    </source>
</evidence>
<dbReference type="GO" id="GO:0044423">
    <property type="term" value="C:virion component"/>
    <property type="evidence" value="ECO:0007669"/>
    <property type="project" value="UniProtKB-KW"/>
</dbReference>
<feature type="compositionally biased region" description="Low complexity" evidence="3">
    <location>
        <begin position="152"/>
        <end position="161"/>
    </location>
</feature>
<feature type="region of interest" description="Disordered" evidence="3">
    <location>
        <begin position="125"/>
        <end position="167"/>
    </location>
</feature>
<accession>X0U0E7</accession>
<evidence type="ECO:0000256" key="3">
    <source>
        <dbReference type="SAM" id="MobiDB-lite"/>
    </source>
</evidence>
<evidence type="ECO:0000256" key="1">
    <source>
        <dbReference type="ARBA" id="ARBA00004328"/>
    </source>
</evidence>
<proteinExistence type="predicted"/>
<dbReference type="Pfam" id="PF07068">
    <property type="entry name" value="Gp23"/>
    <property type="match status" value="1"/>
</dbReference>
<sequence length="167" mass="17584">MDLNGRILTEQLQEKWRPIVEHAEVPAITDPYRKAVTTVLLENQAEYLSEAAPTNRTGGEIDNWDPILISLVRRAMPNLIAFDICGVQPMTGPTGLIFAMKSHYTSQTGNEALGLDEADTTFAGAQGAGATQPGGGGPPQNPALSTDPFAAGTMTTGQGMTLADGEA</sequence>
<evidence type="ECO:0000256" key="2">
    <source>
        <dbReference type="ARBA" id="ARBA00022844"/>
    </source>
</evidence>
<dbReference type="InterPro" id="IPR010762">
    <property type="entry name" value="Gp23/Gp24_T4-like"/>
</dbReference>
<feature type="non-terminal residue" evidence="4">
    <location>
        <position position="167"/>
    </location>
</feature>
<comment type="caution">
    <text evidence="4">The sequence shown here is derived from an EMBL/GenBank/DDBJ whole genome shotgun (WGS) entry which is preliminary data.</text>
</comment>
<name>X0U0E7_9ZZZZ</name>
<dbReference type="EMBL" id="BARS01010467">
    <property type="protein sequence ID" value="GAF93887.1"/>
    <property type="molecule type" value="Genomic_DNA"/>
</dbReference>
<keyword evidence="2" id="KW-0946">Virion</keyword>
<reference evidence="4" key="1">
    <citation type="journal article" date="2014" name="Front. Microbiol.">
        <title>High frequency of phylogenetically diverse reductive dehalogenase-homologous genes in deep subseafloor sedimentary metagenomes.</title>
        <authorList>
            <person name="Kawai M."/>
            <person name="Futagami T."/>
            <person name="Toyoda A."/>
            <person name="Takaki Y."/>
            <person name="Nishi S."/>
            <person name="Hori S."/>
            <person name="Arai W."/>
            <person name="Tsubouchi T."/>
            <person name="Morono Y."/>
            <person name="Uchiyama I."/>
            <person name="Ito T."/>
            <person name="Fujiyama A."/>
            <person name="Inagaki F."/>
            <person name="Takami H."/>
        </authorList>
    </citation>
    <scope>NUCLEOTIDE SEQUENCE</scope>
    <source>
        <strain evidence="4">Expedition CK06-06</strain>
    </source>
</reference>
<comment type="subcellular location">
    <subcellularLocation>
        <location evidence="1">Virion</location>
    </subcellularLocation>
</comment>
<gene>
    <name evidence="4" type="ORF">S01H1_19391</name>
</gene>
<dbReference type="AlphaFoldDB" id="X0U0E7"/>